<dbReference type="InterPro" id="IPR046644">
    <property type="entry name" value="DUF6756"/>
</dbReference>
<dbReference type="Proteomes" id="UP001501725">
    <property type="component" value="Unassembled WGS sequence"/>
</dbReference>
<proteinExistence type="predicted"/>
<keyword evidence="2" id="KW-1185">Reference proteome</keyword>
<dbReference type="Pfam" id="PF20541">
    <property type="entry name" value="DUF6756"/>
    <property type="match status" value="1"/>
</dbReference>
<reference evidence="2" key="1">
    <citation type="journal article" date="2019" name="Int. J. Syst. Evol. Microbiol.">
        <title>The Global Catalogue of Microorganisms (GCM) 10K type strain sequencing project: providing services to taxonomists for standard genome sequencing and annotation.</title>
        <authorList>
            <consortium name="The Broad Institute Genomics Platform"/>
            <consortium name="The Broad Institute Genome Sequencing Center for Infectious Disease"/>
            <person name="Wu L."/>
            <person name="Ma J."/>
        </authorList>
    </citation>
    <scope>NUCLEOTIDE SEQUENCE [LARGE SCALE GENOMIC DNA]</scope>
    <source>
        <strain evidence="2">JCM 17919</strain>
    </source>
</reference>
<gene>
    <name evidence="1" type="ORF">GCM10023184_37630</name>
</gene>
<comment type="caution">
    <text evidence="1">The sequence shown here is derived from an EMBL/GenBank/DDBJ whole genome shotgun (WGS) entry which is preliminary data.</text>
</comment>
<protein>
    <submittedName>
        <fullName evidence="1">Uncharacterized protein</fullName>
    </submittedName>
</protein>
<dbReference type="EMBL" id="BAABGY010000013">
    <property type="protein sequence ID" value="GAA4340105.1"/>
    <property type="molecule type" value="Genomic_DNA"/>
</dbReference>
<sequence length="162" mass="19591">MHYYNDPVCQALEKVVTELSIPSDRFHPLRPHSGWQEIEDKIYDRFVGISHWKQRPGWLWEHFKLDSYSVQFSTWPLDLLPRLVDPFEPVWFFVNGRNWKFWFYEGYIETITKVIAESVGIDEFYICSKKYDWLLCFNHHDFLIATGDTMPEKLYLLTMDSR</sequence>
<accession>A0ABP8HJ72</accession>
<evidence type="ECO:0000313" key="2">
    <source>
        <dbReference type="Proteomes" id="UP001501725"/>
    </source>
</evidence>
<dbReference type="RefSeq" id="WP_345257397.1">
    <property type="nucleotide sequence ID" value="NZ_BAABGY010000013.1"/>
</dbReference>
<name>A0ABP8HJ72_9BACT</name>
<evidence type="ECO:0000313" key="1">
    <source>
        <dbReference type="EMBL" id="GAA4340105.1"/>
    </source>
</evidence>
<organism evidence="1 2">
    <name type="scientific">Flaviaesturariibacter amylovorans</name>
    <dbReference type="NCBI Taxonomy" id="1084520"/>
    <lineage>
        <taxon>Bacteria</taxon>
        <taxon>Pseudomonadati</taxon>
        <taxon>Bacteroidota</taxon>
        <taxon>Chitinophagia</taxon>
        <taxon>Chitinophagales</taxon>
        <taxon>Chitinophagaceae</taxon>
        <taxon>Flaviaestuariibacter</taxon>
    </lineage>
</organism>